<evidence type="ECO:0000256" key="2">
    <source>
        <dbReference type="SAM" id="MobiDB-lite"/>
    </source>
</evidence>
<evidence type="ECO:0000313" key="3">
    <source>
        <dbReference type="EMBL" id="KAH1179112.1"/>
    </source>
</evidence>
<dbReference type="GO" id="GO:0051988">
    <property type="term" value="P:regulation of attachment of spindle microtubules to kinetochore"/>
    <property type="evidence" value="ECO:0007669"/>
    <property type="project" value="InterPro"/>
</dbReference>
<feature type="coiled-coil region" evidence="1">
    <location>
        <begin position="579"/>
        <end position="609"/>
    </location>
</feature>
<proteinExistence type="predicted"/>
<keyword evidence="4" id="KW-1185">Reference proteome</keyword>
<dbReference type="GO" id="GO:0051301">
    <property type="term" value="P:cell division"/>
    <property type="evidence" value="ECO:0007669"/>
    <property type="project" value="InterPro"/>
</dbReference>
<dbReference type="PANTHER" id="PTHR15347">
    <property type="entry name" value="SPERM-ASSOCIATED ANTIGEN 5"/>
    <property type="match status" value="1"/>
</dbReference>
<accession>A0A9D4AWL6</accession>
<feature type="coiled-coil region" evidence="1">
    <location>
        <begin position="793"/>
        <end position="876"/>
    </location>
</feature>
<feature type="coiled-coil region" evidence="1">
    <location>
        <begin position="730"/>
        <end position="757"/>
    </location>
</feature>
<evidence type="ECO:0000256" key="1">
    <source>
        <dbReference type="SAM" id="Coils"/>
    </source>
</evidence>
<dbReference type="Proteomes" id="UP000827986">
    <property type="component" value="Unassembled WGS sequence"/>
</dbReference>
<reference evidence="3" key="1">
    <citation type="submission" date="2021-09" db="EMBL/GenBank/DDBJ databases">
        <title>The genome of Mauremys mutica provides insights into the evolution of semi-aquatic lifestyle.</title>
        <authorList>
            <person name="Gong S."/>
            <person name="Gao Y."/>
        </authorList>
    </citation>
    <scope>NUCLEOTIDE SEQUENCE</scope>
    <source>
        <strain evidence="3">MM-2020</strain>
        <tissue evidence="3">Muscle</tissue>
    </source>
</reference>
<dbReference type="OrthoDB" id="5972338at2759"/>
<protein>
    <recommendedName>
        <fullName evidence="5">Sperm-associated antigen 5</fullName>
    </recommendedName>
</protein>
<feature type="region of interest" description="Disordered" evidence="2">
    <location>
        <begin position="199"/>
        <end position="219"/>
    </location>
</feature>
<feature type="region of interest" description="Disordered" evidence="2">
    <location>
        <begin position="48"/>
        <end position="67"/>
    </location>
</feature>
<feature type="coiled-coil region" evidence="1">
    <location>
        <begin position="902"/>
        <end position="953"/>
    </location>
</feature>
<dbReference type="PANTHER" id="PTHR15347:SF1">
    <property type="entry name" value="SPERM-ASSOCIATED ANTIGEN 5"/>
    <property type="match status" value="1"/>
</dbReference>
<sequence>METAGPPAESAAPRRGSLGAAWRVAPGVSCVQPQKAPGRAPLQDLSLQQQPAAPAKQKFPGSGMESAKPSCLTPLFARLRLQDGRSTLPGSEMSPAITIWTDSLPSTTFSPKTVEGNKVWPNTKEQQLGLAPNSSTLKASEVAGSPQQMGQGESAISAGSLSGAEPGEELVLGEVGVLQDNLRGKRADTADFLQLGREMKEDEADQPCTPETSQASKGTVKMGEAHTHMTMAENTPCLDSDPLDTRAIQDAAAELGVQEKQSHAAVAMVSLVPSLCSPERLDLFLVGSAEGCDPEQVSVTQALGSPPPAEENGIWAVVPEADSLQPPSSLATLKETEGHSSALPIPGGAELGSVPLPFAGDQPSLLVTEEGSLQASVWKDVASSSAQKPSLQGRAAALTTPVPSREVGCNVAGTISWMTPLVWLEKNMGTSAVMESLRQSLPLPALQQDAGTSVTPVSACSAGTWMTPRVLLEKSMNTSAEWPACAKDSAAETDSLLWHCSREHLTTLSRAELERRLESTLIIIEALSCQLQDWQQSQWPASRLRPADQRDVLTQTDVTHPKAEEQLYHDLYMATRERLKGLQRTREGEQALKEELEQAREAMRSWTVQSQMLLDTANTSLWKLQEDRGALNQQQEQARALLSRNRSSLDKVAAKLKSRLAERDEMRSRAAEALKAKDASDLVLEAFRVHASTRIRALEQGLASQRELCTLIEEAREHQRSWTVQSQLLLDTANTSLQKLQEDRGALNQQQEQARALLSRNRSSLDKVAAKLKSRLAERDEMRSRAAEALKAKDVASRELEVVSGRLEEMTAELQDSVAQVDRLTVANSRLGADLSTLLRDLASLQSERDELREKHADLSEETARLTREQELLRQQYDGVHQELREMTEIHEFTDQENRVSREQLTETENELRATLAVLRERSMQYEDLKDAYQHLQKERDTLREELDCSKAETLGLQLVRDKLLKSSLELTQIKESLLDLTDVLQAALPGEAADAASRSRVCTPRSVPSSFVGSVLKAMAGKGFDEEAAGGSTAFTKVEPATPPMPAEIEESLQETVLELRAAVSHLSTVSFQSQKAAHHEVQELQAKICDHQHQLESLESRLQAEIDARDANLAKLNKTLGVRFQTEKELQDIVRQQEEKMLQLIDWSGEVRILKDEVSHLKHLLQRAETEAKVLWEEVRGREPNTTPLDADAVKERVWLWQEVNKLRELLLATQRDYQDQRRILEGKVHHAQMVLRSCEEMQETIKEMLSSIPAVVTADSRECQNLLHYLRLKLADGDGCSGDAL</sequence>
<name>A0A9D4AWL6_9SAUR</name>
<keyword evidence="1" id="KW-0175">Coiled coil</keyword>
<evidence type="ECO:0000313" key="4">
    <source>
        <dbReference type="Proteomes" id="UP000827986"/>
    </source>
</evidence>
<evidence type="ECO:0008006" key="5">
    <source>
        <dbReference type="Google" id="ProtNLM"/>
    </source>
</evidence>
<comment type="caution">
    <text evidence="3">The sequence shown here is derived from an EMBL/GenBank/DDBJ whole genome shotgun (WGS) entry which is preliminary data.</text>
</comment>
<dbReference type="EMBL" id="JAHDVG010000473">
    <property type="protein sequence ID" value="KAH1179112.1"/>
    <property type="molecule type" value="Genomic_DNA"/>
</dbReference>
<dbReference type="InterPro" id="IPR028728">
    <property type="entry name" value="Astrin"/>
</dbReference>
<gene>
    <name evidence="3" type="ORF">KIL84_000443</name>
</gene>
<organism evidence="3 4">
    <name type="scientific">Mauremys mutica</name>
    <name type="common">yellowpond turtle</name>
    <dbReference type="NCBI Taxonomy" id="74926"/>
    <lineage>
        <taxon>Eukaryota</taxon>
        <taxon>Metazoa</taxon>
        <taxon>Chordata</taxon>
        <taxon>Craniata</taxon>
        <taxon>Vertebrata</taxon>
        <taxon>Euteleostomi</taxon>
        <taxon>Archelosauria</taxon>
        <taxon>Testudinata</taxon>
        <taxon>Testudines</taxon>
        <taxon>Cryptodira</taxon>
        <taxon>Durocryptodira</taxon>
        <taxon>Testudinoidea</taxon>
        <taxon>Geoemydidae</taxon>
        <taxon>Geoemydinae</taxon>
        <taxon>Mauremys</taxon>
    </lineage>
</organism>
<feature type="region of interest" description="Disordered" evidence="2">
    <location>
        <begin position="138"/>
        <end position="164"/>
    </location>
</feature>